<evidence type="ECO:0000313" key="4">
    <source>
        <dbReference type="Proteomes" id="UP001371305"/>
    </source>
</evidence>
<dbReference type="NCBIfam" id="TIGR02601">
    <property type="entry name" value="autotrns_rpt"/>
    <property type="match status" value="4"/>
</dbReference>
<comment type="caution">
    <text evidence="3">The sequence shown here is derived from an EMBL/GenBank/DDBJ whole genome shotgun (WGS) entry which is preliminary data.</text>
</comment>
<proteinExistence type="predicted"/>
<keyword evidence="4" id="KW-1185">Reference proteome</keyword>
<organism evidence="3 4">
    <name type="scientific">Luteolibacter soli</name>
    <dbReference type="NCBI Taxonomy" id="3135280"/>
    <lineage>
        <taxon>Bacteria</taxon>
        <taxon>Pseudomonadati</taxon>
        <taxon>Verrucomicrobiota</taxon>
        <taxon>Verrucomicrobiia</taxon>
        <taxon>Verrucomicrobiales</taxon>
        <taxon>Verrucomicrobiaceae</taxon>
        <taxon>Luteolibacter</taxon>
    </lineage>
</organism>
<dbReference type="InterPro" id="IPR013425">
    <property type="entry name" value="Autotrns_rpt"/>
</dbReference>
<dbReference type="Proteomes" id="UP001371305">
    <property type="component" value="Unassembled WGS sequence"/>
</dbReference>
<feature type="signal peptide" evidence="2">
    <location>
        <begin position="1"/>
        <end position="23"/>
    </location>
</feature>
<feature type="chain" id="PRO_5045177071" evidence="2">
    <location>
        <begin position="24"/>
        <end position="1218"/>
    </location>
</feature>
<evidence type="ECO:0000313" key="3">
    <source>
        <dbReference type="EMBL" id="MEK7949706.1"/>
    </source>
</evidence>
<keyword evidence="1 2" id="KW-0732">Signal</keyword>
<sequence>MRSASTRLAIIHAGVVAFAPSFAAATNLYWDNNGATAGTTATPTGTWGTSNFWNTDAAGGAGTLSTVTTAADDVFFSAGTAATGAYTVTVSGARAAHSVTVEEGSLSFAGANTPSLTLGTGGILVDGTGKLGGVATLTSWLLAGNQTWTTNSTGTVPVFNPSASTTLAGVPNTGNIVLTLSGTNGTVDSVLYRGVISNGTGNTLALIKNGTGTWRFEGANTYTGGFTLNSGVMDFAIGSAGAANAVTSGPFGTGTLTINGGSLKSRGAGRTIFNPIVLGGDFSIIGNNPTTLAGSMDLGGVVRTISLVDPAATHIVSGVISNGALTKAGPNPLSLTAANTYAGATTVSTGTLIIGGTGAINSSSGISVSGSNAKLLQTGTVPLTPAITVTEGIVDGTGTVGEVNFANSPFAALANGNNGSGTFTTGNLNFAGAATITANISGTAVGIAAGALTTSGTDGAIVVNVNRTGAWNNGPNNLISFTSFPSADVGDFAVGVVNGPVLGARQSIGGLVLNGNNLALQINGNPIRWTGLQNGQWTINNVGGSLNWKLTSDNSPTDFIEGDDVVFDDAPGAAQSVQIDDGDVRPSTTTFNNSSAVNYTISSNGGFGIAGGPLTKNGTGTLTLASTNFYADGTVLNDGRLNLNSSLAIGSGPFTINGGVIGNTSGAPVALSSTNQQNLNVDLSFVGPSDLDLGSGALRVGGAGTNRSITVDSGTLTMGELKAPAHGVTKLGAGTLILSSLGPNAEASVVAGTLNVAAGTVQMARTGIAGGDLTTGGITGTGTITNGSLEERWLYVVSAVTGAFDGTLADGPAGALGFNKQGVGTFTLTGPHSYSGRTTVGGGTLVMHSTNSLSGDVDVASGILRAEANGALGVGLVTIRNLASGLQLQGGITLPNPFLTSNDGSGASGYAIASLSGNNTLTGDITMTDGASFTTVQSDSGALTLTGTVTNNIAGGRTLILEGASTDANKVTGVIQDGTGITSLNKRDAGSWTLEGTNTYTGGTTVTLGTLTLTKAYLSDTSAVTIANGATLQLAHALTDRVGSLTINGVVKGNGVYDATTDPGFISGTGKIRVGPEPGYASWTSGFPFTVGVNDAPEQDADGDGISNVLEYVLGGVPVGAGASDTSILPQQSLTATDLVLTFRRSDLSETDAIVKVQWSTTLGGWNDFATIGAVDALPAVDITEDSPTAALDTVVVRIPRSNAGGGKLFGRVVATKP</sequence>
<evidence type="ECO:0000256" key="2">
    <source>
        <dbReference type="SAM" id="SignalP"/>
    </source>
</evidence>
<name>A0ABU9APS1_9BACT</name>
<reference evidence="3 4" key="1">
    <citation type="submission" date="2024-04" db="EMBL/GenBank/DDBJ databases">
        <title>Luteolibacter sp. isolated from soil.</title>
        <authorList>
            <person name="An J."/>
        </authorList>
    </citation>
    <scope>NUCLEOTIDE SEQUENCE [LARGE SCALE GENOMIC DNA]</scope>
    <source>
        <strain evidence="3 4">Y139</strain>
    </source>
</reference>
<dbReference type="InterPro" id="IPR011050">
    <property type="entry name" value="Pectin_lyase_fold/virulence"/>
</dbReference>
<protein>
    <submittedName>
        <fullName evidence="3">Autotransporter-associated beta strand repeat-containing protein</fullName>
    </submittedName>
</protein>
<gene>
    <name evidence="3" type="ORF">WKV53_04335</name>
</gene>
<dbReference type="EMBL" id="JBBUKT010000001">
    <property type="protein sequence ID" value="MEK7949706.1"/>
    <property type="molecule type" value="Genomic_DNA"/>
</dbReference>
<dbReference type="Pfam" id="PF12951">
    <property type="entry name" value="PATR"/>
    <property type="match status" value="6"/>
</dbReference>
<dbReference type="RefSeq" id="WP_341403124.1">
    <property type="nucleotide sequence ID" value="NZ_JBBUKT010000001.1"/>
</dbReference>
<evidence type="ECO:0000256" key="1">
    <source>
        <dbReference type="ARBA" id="ARBA00022729"/>
    </source>
</evidence>
<accession>A0ABU9APS1</accession>
<dbReference type="SUPFAM" id="SSF51126">
    <property type="entry name" value="Pectin lyase-like"/>
    <property type="match status" value="2"/>
</dbReference>